<evidence type="ECO:0000256" key="6">
    <source>
        <dbReference type="SAM" id="Phobius"/>
    </source>
</evidence>
<dbReference type="PANTHER" id="PTHR15549">
    <property type="entry name" value="PAIRED IMMUNOGLOBULIN-LIKE TYPE 2 RECEPTOR"/>
    <property type="match status" value="1"/>
</dbReference>
<sequence>MRVKHVDKDLMASCCRDSDGACYHFFKCENKDVICIAGVVKCSQYCETDQSDDDYDNDALPVTSTKVYRKSRRSSSACTMSDTKSLLNCCNVKNECKVTVNKSYPTPCEANSLEKKYKCVKIVNGCPGTTDTTTRRVTPLTTTRRLTQTSTPPLSTSRLTTTQTRTVPVISTSPSTSTTQPNPRSLSTTLRVQTRTTGSSPRVRGGNKEELSILDTSSIIGIAIGSLALLVLIILIAVLLHRKRKAFKMEKNKSPKSNIGNNPHYFTIEEFPNNQYEQINDVDIPNPTDDYNVLREDNSVKTNQFSDYNHISSAVANGQVGLDSGGYNHIVLSNDSSPKILDSDYNHIKLETDDYNQLRGQNSFKNPKADSYHHILRPNGDEGKL</sequence>
<feature type="compositionally biased region" description="Basic and acidic residues" evidence="5">
    <location>
        <begin position="367"/>
        <end position="385"/>
    </location>
</feature>
<dbReference type="CTD" id="20236679"/>
<evidence type="ECO:0000256" key="5">
    <source>
        <dbReference type="SAM" id="MobiDB-lite"/>
    </source>
</evidence>
<evidence type="ECO:0000256" key="4">
    <source>
        <dbReference type="ARBA" id="ARBA00023136"/>
    </source>
</evidence>
<comment type="subcellular location">
    <subcellularLocation>
        <location evidence="1">Membrane</location>
        <topology evidence="1">Single-pass membrane protein</topology>
    </subcellularLocation>
</comment>
<feature type="region of interest" description="Disordered" evidence="5">
    <location>
        <begin position="362"/>
        <end position="385"/>
    </location>
</feature>
<dbReference type="InterPro" id="IPR051694">
    <property type="entry name" value="Immunoregulatory_rcpt-like"/>
</dbReference>
<dbReference type="RefSeq" id="XP_009065158.1">
    <property type="nucleotide sequence ID" value="XM_009066910.1"/>
</dbReference>
<evidence type="ECO:0000313" key="8">
    <source>
        <dbReference type="Proteomes" id="UP000030746"/>
    </source>
</evidence>
<organism evidence="7 8">
    <name type="scientific">Lottia gigantea</name>
    <name type="common">Giant owl limpet</name>
    <dbReference type="NCBI Taxonomy" id="225164"/>
    <lineage>
        <taxon>Eukaryota</taxon>
        <taxon>Metazoa</taxon>
        <taxon>Spiralia</taxon>
        <taxon>Lophotrochozoa</taxon>
        <taxon>Mollusca</taxon>
        <taxon>Gastropoda</taxon>
        <taxon>Patellogastropoda</taxon>
        <taxon>Lottioidea</taxon>
        <taxon>Lottiidae</taxon>
        <taxon>Lottia</taxon>
    </lineage>
</organism>
<feature type="region of interest" description="Disordered" evidence="5">
    <location>
        <begin position="144"/>
        <end position="206"/>
    </location>
</feature>
<dbReference type="KEGG" id="lgi:LOTGIDRAFT_155346"/>
<accession>V3ZNH7</accession>
<feature type="transmembrane region" description="Helical" evidence="6">
    <location>
        <begin position="219"/>
        <end position="240"/>
    </location>
</feature>
<proteinExistence type="predicted"/>
<dbReference type="GO" id="GO:0071944">
    <property type="term" value="C:cell periphery"/>
    <property type="evidence" value="ECO:0007669"/>
    <property type="project" value="UniProtKB-ARBA"/>
</dbReference>
<dbReference type="PANTHER" id="PTHR15549:SF30">
    <property type="entry name" value="MID2 DOMAIN-CONTAINING PROTEIN"/>
    <property type="match status" value="1"/>
</dbReference>
<evidence type="ECO:0000256" key="2">
    <source>
        <dbReference type="ARBA" id="ARBA00022692"/>
    </source>
</evidence>
<dbReference type="HOGENOM" id="CLU_718226_0_0_1"/>
<keyword evidence="2 6" id="KW-0812">Transmembrane</keyword>
<dbReference type="EMBL" id="KB203566">
    <property type="protein sequence ID" value="ESO84030.1"/>
    <property type="molecule type" value="Genomic_DNA"/>
</dbReference>
<dbReference type="GO" id="GO:0016020">
    <property type="term" value="C:membrane"/>
    <property type="evidence" value="ECO:0007669"/>
    <property type="project" value="UniProtKB-SubCell"/>
</dbReference>
<name>V3ZNH7_LOTGI</name>
<evidence type="ECO:0000256" key="1">
    <source>
        <dbReference type="ARBA" id="ARBA00004167"/>
    </source>
</evidence>
<evidence type="ECO:0000313" key="7">
    <source>
        <dbReference type="EMBL" id="ESO84030.1"/>
    </source>
</evidence>
<gene>
    <name evidence="7" type="ORF">LOTGIDRAFT_155346</name>
</gene>
<reference evidence="7 8" key="1">
    <citation type="journal article" date="2013" name="Nature">
        <title>Insights into bilaterian evolution from three spiralian genomes.</title>
        <authorList>
            <person name="Simakov O."/>
            <person name="Marletaz F."/>
            <person name="Cho S.J."/>
            <person name="Edsinger-Gonzales E."/>
            <person name="Havlak P."/>
            <person name="Hellsten U."/>
            <person name="Kuo D.H."/>
            <person name="Larsson T."/>
            <person name="Lv J."/>
            <person name="Arendt D."/>
            <person name="Savage R."/>
            <person name="Osoegawa K."/>
            <person name="de Jong P."/>
            <person name="Grimwood J."/>
            <person name="Chapman J.A."/>
            <person name="Shapiro H."/>
            <person name="Aerts A."/>
            <person name="Otillar R.P."/>
            <person name="Terry A.Y."/>
            <person name="Boore J.L."/>
            <person name="Grigoriev I.V."/>
            <person name="Lindberg D.R."/>
            <person name="Seaver E.C."/>
            <person name="Weisblat D.A."/>
            <person name="Putnam N.H."/>
            <person name="Rokhsar D.S."/>
        </authorList>
    </citation>
    <scope>NUCLEOTIDE SEQUENCE [LARGE SCALE GENOMIC DNA]</scope>
</reference>
<dbReference type="AlphaFoldDB" id="V3ZNH7"/>
<keyword evidence="3 6" id="KW-1133">Transmembrane helix</keyword>
<evidence type="ECO:0000256" key="3">
    <source>
        <dbReference type="ARBA" id="ARBA00022989"/>
    </source>
</evidence>
<keyword evidence="4 6" id="KW-0472">Membrane</keyword>
<keyword evidence="8" id="KW-1185">Reference proteome</keyword>
<dbReference type="Proteomes" id="UP000030746">
    <property type="component" value="Unassembled WGS sequence"/>
</dbReference>
<protein>
    <submittedName>
        <fullName evidence="7">Uncharacterized protein</fullName>
    </submittedName>
</protein>
<feature type="compositionally biased region" description="Polar residues" evidence="5">
    <location>
        <begin position="186"/>
        <end position="200"/>
    </location>
</feature>
<feature type="compositionally biased region" description="Low complexity" evidence="5">
    <location>
        <begin position="144"/>
        <end position="185"/>
    </location>
</feature>
<dbReference type="GeneID" id="20236679"/>